<keyword evidence="5" id="KW-0548">Nucleotidyltransferase</keyword>
<dbReference type="FunFam" id="3.30.1370.10:FF:000001">
    <property type="entry name" value="Polyribonucleotide nucleotidyltransferase"/>
    <property type="match status" value="1"/>
</dbReference>
<dbReference type="FunFam" id="3.30.230.70:FF:000001">
    <property type="entry name" value="Polyribonucleotide nucleotidyltransferase"/>
    <property type="match status" value="1"/>
</dbReference>
<dbReference type="Pfam" id="PF03726">
    <property type="entry name" value="PNPase"/>
    <property type="match status" value="1"/>
</dbReference>
<evidence type="ECO:0000256" key="8">
    <source>
        <dbReference type="PROSITE-ProRule" id="PRU00117"/>
    </source>
</evidence>
<dbReference type="NCBIfam" id="NF008805">
    <property type="entry name" value="PRK11824.1"/>
    <property type="match status" value="1"/>
</dbReference>
<evidence type="ECO:0000256" key="5">
    <source>
        <dbReference type="ARBA" id="ARBA00022695"/>
    </source>
</evidence>
<keyword evidence="3" id="KW-0963">Cytoplasm</keyword>
<dbReference type="Proteomes" id="UP001627154">
    <property type="component" value="Unassembled WGS sequence"/>
</dbReference>
<protein>
    <recommendedName>
        <fullName evidence="2">polyribonucleotide nucleotidyltransferase</fullName>
        <ecNumber evidence="2">2.7.7.8</ecNumber>
    </recommendedName>
    <alternativeName>
        <fullName evidence="7">Polynucleotide phosphorylase 1</fullName>
    </alternativeName>
</protein>
<gene>
    <name evidence="10" type="ORF">TKK_003167</name>
</gene>
<evidence type="ECO:0000259" key="9">
    <source>
        <dbReference type="PROSITE" id="PS50126"/>
    </source>
</evidence>
<dbReference type="Pfam" id="PF03725">
    <property type="entry name" value="RNase_PH_C"/>
    <property type="match status" value="1"/>
</dbReference>
<dbReference type="PANTHER" id="PTHR11252">
    <property type="entry name" value="POLYRIBONUCLEOTIDE NUCLEOTIDYLTRANSFERASE"/>
    <property type="match status" value="1"/>
</dbReference>
<dbReference type="InterPro" id="IPR004088">
    <property type="entry name" value="KH_dom_type_1"/>
</dbReference>
<dbReference type="GO" id="GO:0004654">
    <property type="term" value="F:polyribonucleotide nucleotidyltransferase activity"/>
    <property type="evidence" value="ECO:0007669"/>
    <property type="project" value="UniProtKB-EC"/>
</dbReference>
<evidence type="ECO:0000256" key="7">
    <source>
        <dbReference type="ARBA" id="ARBA00031451"/>
    </source>
</evidence>
<dbReference type="SMART" id="SM00322">
    <property type="entry name" value="KH"/>
    <property type="match status" value="1"/>
</dbReference>
<accession>A0ABD2XG09</accession>
<dbReference type="InterPro" id="IPR015848">
    <property type="entry name" value="PNPase_PH_RNA-bd_bac/org-type"/>
</dbReference>
<dbReference type="PROSITE" id="PS50126">
    <property type="entry name" value="S1"/>
    <property type="match status" value="1"/>
</dbReference>
<comment type="similarity">
    <text evidence="1">Belongs to the polyribonucleotide nucleotidyltransferase family.</text>
</comment>
<dbReference type="InterPro" id="IPR012340">
    <property type="entry name" value="NA-bd_OB-fold"/>
</dbReference>
<comment type="caution">
    <text evidence="10">The sequence shown here is derived from an EMBL/GenBank/DDBJ whole genome shotgun (WGS) entry which is preliminary data.</text>
</comment>
<dbReference type="Pfam" id="PF00013">
    <property type="entry name" value="KH_1"/>
    <property type="match status" value="1"/>
</dbReference>
<dbReference type="InterPro" id="IPR020568">
    <property type="entry name" value="Ribosomal_Su5_D2-typ_SF"/>
</dbReference>
<dbReference type="SUPFAM" id="SSF55666">
    <property type="entry name" value="Ribonuclease PH domain 2-like"/>
    <property type="match status" value="2"/>
</dbReference>
<dbReference type="SUPFAM" id="SSF54791">
    <property type="entry name" value="Eukaryotic type KH-domain (KH-domain type I)"/>
    <property type="match status" value="1"/>
</dbReference>
<dbReference type="FunFam" id="3.30.230.70:FF:000032">
    <property type="entry name" value="Polyribonucleotide nucleotidyltransferase 1"/>
    <property type="match status" value="1"/>
</dbReference>
<dbReference type="PIRSF" id="PIRSF005499">
    <property type="entry name" value="PNPase"/>
    <property type="match status" value="1"/>
</dbReference>
<dbReference type="Gene3D" id="3.30.1370.10">
    <property type="entry name" value="K Homology domain, type 1"/>
    <property type="match status" value="1"/>
</dbReference>
<dbReference type="CDD" id="cd00164">
    <property type="entry name" value="S1_like"/>
    <property type="match status" value="1"/>
</dbReference>
<dbReference type="InterPro" id="IPR012162">
    <property type="entry name" value="PNPase"/>
</dbReference>
<dbReference type="EC" id="2.7.7.8" evidence="2"/>
<dbReference type="InterPro" id="IPR015847">
    <property type="entry name" value="ExoRNase_PH_dom2"/>
</dbReference>
<keyword evidence="4" id="KW-0808">Transferase</keyword>
<evidence type="ECO:0000313" key="11">
    <source>
        <dbReference type="Proteomes" id="UP001627154"/>
    </source>
</evidence>
<dbReference type="EMBL" id="JBJJXI010000026">
    <property type="protein sequence ID" value="KAL3404190.1"/>
    <property type="molecule type" value="Genomic_DNA"/>
</dbReference>
<evidence type="ECO:0000256" key="6">
    <source>
        <dbReference type="ARBA" id="ARBA00022884"/>
    </source>
</evidence>
<dbReference type="Pfam" id="PF01138">
    <property type="entry name" value="RNase_PH"/>
    <property type="match status" value="2"/>
</dbReference>
<dbReference type="NCBIfam" id="TIGR03591">
    <property type="entry name" value="polynuc_phos"/>
    <property type="match status" value="1"/>
</dbReference>
<proteinExistence type="inferred from homology"/>
<evidence type="ECO:0000256" key="1">
    <source>
        <dbReference type="ARBA" id="ARBA00007404"/>
    </source>
</evidence>
<evidence type="ECO:0000256" key="3">
    <source>
        <dbReference type="ARBA" id="ARBA00022490"/>
    </source>
</evidence>
<dbReference type="CDD" id="cd11363">
    <property type="entry name" value="RNase_PH_PNPase_1"/>
    <property type="match status" value="1"/>
</dbReference>
<dbReference type="PANTHER" id="PTHR11252:SF0">
    <property type="entry name" value="POLYRIBONUCLEOTIDE NUCLEOTIDYLTRANSFERASE 1, MITOCHONDRIAL"/>
    <property type="match status" value="1"/>
</dbReference>
<dbReference type="InterPro" id="IPR004087">
    <property type="entry name" value="KH_dom"/>
</dbReference>
<dbReference type="GO" id="GO:0010468">
    <property type="term" value="P:regulation of gene expression"/>
    <property type="evidence" value="ECO:0007669"/>
    <property type="project" value="UniProtKB-ARBA"/>
</dbReference>
<reference evidence="10 11" key="1">
    <citation type="journal article" date="2024" name="bioRxiv">
        <title>A reference genome for Trichogramma kaykai: A tiny desert-dwelling parasitoid wasp with competing sex-ratio distorters.</title>
        <authorList>
            <person name="Culotta J."/>
            <person name="Lindsey A.R."/>
        </authorList>
    </citation>
    <scope>NUCLEOTIDE SEQUENCE [LARGE SCALE GENOMIC DNA]</scope>
    <source>
        <strain evidence="10 11">KSX58</strain>
    </source>
</reference>
<dbReference type="PROSITE" id="PS50084">
    <property type="entry name" value="KH_TYPE_1"/>
    <property type="match status" value="1"/>
</dbReference>
<dbReference type="InterPro" id="IPR003029">
    <property type="entry name" value="S1_domain"/>
</dbReference>
<evidence type="ECO:0000256" key="4">
    <source>
        <dbReference type="ARBA" id="ARBA00022679"/>
    </source>
</evidence>
<sequence>MATLRLFKQNRLLFPASGRRINNKYASAQFNTDATPMSEAVVPFSNGKNMLLSTGKFARMADGCAVATLGDTSVMVTTVSKSHSSNNTSFVPLIVDYKQKAAAAGRIPTNFFRRELGQTEHEILTSRLIDRSLRPLFPKKYNYETQIMCNMLAIDGINDPDVLSINGAATALALSDIPWNGPVGAVRVGFIDKEIVINPTRREMSQSSLNLIITATKENLVVMLEGSADNISEEDLKRAIESGVKECQSIVQTIQKLQNSHGKKKRVLDPPNELSDEVKEAVKMLSEMKLREVFTDYKHDKLSRDNAIANIRNELMTAMKLSFPDLDLSAIVEYFSEVSKTVFRSLIFENNLRCDGRKLNELRTISCAADLFKPLHGSALFQRGQTQVLCTVTLDSPDSALKIDTVSMLASGIKEKNFFLHYEFPPYATNETGKSGIGRRETGHGALAERGLRSVVPKDYPFTIRLTSEVLESNGSSSMASVCGGSLALMDAGIPITSAAAGVAIGLMTNYNENTNSIEDYKILTDILGIEDYLGDMDFKVAGTKTGFTAVQADIKIPGLPLDIVFKSLEQAHSGKSQILDIMNKVISRPRTNKKDNMPVTESIDIPMHLRGRLLGFGGSNIKKIFLQTGVHINQDENFKFTLFAPNKSAMNEAKEMIESSIKEVKQPTLEFGGIYTAKIVELKDSGVLVTLYPTMQPALLPNSQLDQRKINHPSALNLKVGDELQVKYFGRDPASGQIRMSRKVLQTTNFVAKNFT</sequence>
<dbReference type="InterPro" id="IPR036345">
    <property type="entry name" value="ExoRNase_PH_dom2_sf"/>
</dbReference>
<name>A0ABD2XG09_9HYME</name>
<feature type="domain" description="S1 motif" evidence="9">
    <location>
        <begin position="673"/>
        <end position="744"/>
    </location>
</feature>
<dbReference type="Gene3D" id="3.30.230.70">
    <property type="entry name" value="GHMP Kinase, N-terminal domain"/>
    <property type="match status" value="2"/>
</dbReference>
<evidence type="ECO:0000313" key="10">
    <source>
        <dbReference type="EMBL" id="KAL3404190.1"/>
    </source>
</evidence>
<dbReference type="CDD" id="cd09033">
    <property type="entry name" value="KH-I_PNPT1"/>
    <property type="match status" value="1"/>
</dbReference>
<dbReference type="CDD" id="cd11364">
    <property type="entry name" value="RNase_PH_PNPase_2"/>
    <property type="match status" value="1"/>
</dbReference>
<organism evidence="10 11">
    <name type="scientific">Trichogramma kaykai</name>
    <dbReference type="NCBI Taxonomy" id="54128"/>
    <lineage>
        <taxon>Eukaryota</taxon>
        <taxon>Metazoa</taxon>
        <taxon>Ecdysozoa</taxon>
        <taxon>Arthropoda</taxon>
        <taxon>Hexapoda</taxon>
        <taxon>Insecta</taxon>
        <taxon>Pterygota</taxon>
        <taxon>Neoptera</taxon>
        <taxon>Endopterygota</taxon>
        <taxon>Hymenoptera</taxon>
        <taxon>Apocrita</taxon>
        <taxon>Proctotrupomorpha</taxon>
        <taxon>Chalcidoidea</taxon>
        <taxon>Trichogrammatidae</taxon>
        <taxon>Trichogramma</taxon>
    </lineage>
</organism>
<dbReference type="InterPro" id="IPR001247">
    <property type="entry name" value="ExoRNase_PH_dom1"/>
</dbReference>
<keyword evidence="11" id="KW-1185">Reference proteome</keyword>
<keyword evidence="6 8" id="KW-0694">RNA-binding</keyword>
<dbReference type="Gene3D" id="2.40.50.140">
    <property type="entry name" value="Nucleic acid-binding proteins"/>
    <property type="match status" value="1"/>
</dbReference>
<dbReference type="InterPro" id="IPR027408">
    <property type="entry name" value="PNPase/RNase_PH_dom_sf"/>
</dbReference>
<evidence type="ECO:0000256" key="2">
    <source>
        <dbReference type="ARBA" id="ARBA00012416"/>
    </source>
</evidence>
<dbReference type="SUPFAM" id="SSF54211">
    <property type="entry name" value="Ribosomal protein S5 domain 2-like"/>
    <property type="match status" value="2"/>
</dbReference>
<dbReference type="FunFam" id="2.40.50.140:FF:000113">
    <property type="entry name" value="polyribonucleotide nucleotidyltransferase 1, mitochondrial"/>
    <property type="match status" value="1"/>
</dbReference>
<dbReference type="InterPro" id="IPR036612">
    <property type="entry name" value="KH_dom_type_1_sf"/>
</dbReference>
<dbReference type="GO" id="GO:0003723">
    <property type="term" value="F:RNA binding"/>
    <property type="evidence" value="ECO:0007669"/>
    <property type="project" value="UniProtKB-UniRule"/>
</dbReference>
<dbReference type="AlphaFoldDB" id="A0ABD2XG09"/>
<dbReference type="SUPFAM" id="SSF50249">
    <property type="entry name" value="Nucleic acid-binding proteins"/>
    <property type="match status" value="1"/>
</dbReference>